<evidence type="ECO:0000256" key="1">
    <source>
        <dbReference type="ARBA" id="ARBA00004117"/>
    </source>
</evidence>
<evidence type="ECO:0000256" key="9">
    <source>
        <dbReference type="PIRNR" id="PIRNR004862"/>
    </source>
</evidence>
<evidence type="ECO:0000313" key="14">
    <source>
        <dbReference type="Proteomes" id="UP000032360"/>
    </source>
</evidence>
<dbReference type="GO" id="GO:0003774">
    <property type="term" value="F:cytoskeletal motor activity"/>
    <property type="evidence" value="ECO:0007669"/>
    <property type="project" value="InterPro"/>
</dbReference>
<name>A0A0D8HF20_9ACTN</name>
<dbReference type="InterPro" id="IPR045851">
    <property type="entry name" value="AMP-bd_C_sf"/>
</dbReference>
<evidence type="ECO:0000256" key="7">
    <source>
        <dbReference type="ARBA" id="ARBA00023136"/>
    </source>
</evidence>
<keyword evidence="14" id="KW-1185">Reference proteome</keyword>
<dbReference type="Gene3D" id="3.30.300.30">
    <property type="match status" value="1"/>
</dbReference>
<dbReference type="GO" id="GO:0071973">
    <property type="term" value="P:bacterial-type flagellum-dependent cell motility"/>
    <property type="evidence" value="ECO:0007669"/>
    <property type="project" value="InterPro"/>
</dbReference>
<keyword evidence="13" id="KW-0282">Flagellum</keyword>
<proteinExistence type="inferred from homology"/>
<organism evidence="13 14">
    <name type="scientific">Acidithrix ferrooxidans</name>
    <dbReference type="NCBI Taxonomy" id="1280514"/>
    <lineage>
        <taxon>Bacteria</taxon>
        <taxon>Bacillati</taxon>
        <taxon>Actinomycetota</taxon>
        <taxon>Acidimicrobiia</taxon>
        <taxon>Acidimicrobiales</taxon>
        <taxon>Acidimicrobiaceae</taxon>
        <taxon>Acidithrix</taxon>
    </lineage>
</organism>
<keyword evidence="5 10" id="KW-0812">Transmembrane</keyword>
<dbReference type="EMBL" id="JXYS01000080">
    <property type="protein sequence ID" value="KJF16565.1"/>
    <property type="molecule type" value="Genomic_DNA"/>
</dbReference>
<dbReference type="PIRSF" id="PIRSF004862">
    <property type="entry name" value="FliF"/>
    <property type="match status" value="1"/>
</dbReference>
<dbReference type="InterPro" id="IPR043427">
    <property type="entry name" value="YscJ/FliF"/>
</dbReference>
<dbReference type="PANTHER" id="PTHR30046">
    <property type="entry name" value="FLAGELLAR M-RING PROTEIN"/>
    <property type="match status" value="1"/>
</dbReference>
<evidence type="ECO:0000256" key="2">
    <source>
        <dbReference type="ARBA" id="ARBA00004651"/>
    </source>
</evidence>
<feature type="transmembrane region" description="Helical" evidence="10">
    <location>
        <begin position="420"/>
        <end position="441"/>
    </location>
</feature>
<feature type="domain" description="Flagellar M-ring N-terminal" evidence="11">
    <location>
        <begin position="48"/>
        <end position="223"/>
    </location>
</feature>
<keyword evidence="7 10" id="KW-0472">Membrane</keyword>
<evidence type="ECO:0000256" key="4">
    <source>
        <dbReference type="ARBA" id="ARBA00022475"/>
    </source>
</evidence>
<keyword evidence="6 10" id="KW-1133">Transmembrane helix</keyword>
<dbReference type="Pfam" id="PF01514">
    <property type="entry name" value="YscJ_FliF"/>
    <property type="match status" value="1"/>
</dbReference>
<comment type="caution">
    <text evidence="13">The sequence shown here is derived from an EMBL/GenBank/DDBJ whole genome shotgun (WGS) entry which is preliminary data.</text>
</comment>
<dbReference type="NCBIfam" id="TIGR00206">
    <property type="entry name" value="fliF"/>
    <property type="match status" value="1"/>
</dbReference>
<evidence type="ECO:0000259" key="11">
    <source>
        <dbReference type="Pfam" id="PF01514"/>
    </source>
</evidence>
<sequence>MAVSDSVGSLRQYGVRFANGFTSGQKVLTVLAIAALALGGFVYSQYASKPSYAPLFTGLAASDAAAMTAKLQAAGVPYQIADGGATIMVPQPDVYQQRLNMAQANLPANSTVGLAILDKVGITASQLTQQADYQRALQGELASTIEAIQGVTAAQVNLALVSNNVFAISNTQQPSASVLVTLATGTVLSATQIQGIVHLVASSIPNLSASNITLVDSNGNVLSAPGMNTASSTNSAATTAYDQNLQTALESLLTPLVGANNAVVRVAATLNFNQVTTQSQAVQTNPKGTPITVPTQVQTATQNFSGTGSPTGGVLGSITTNAATGAANSTYQQTNNTTNYALGQINQSTTQAPGQVQRLSVAVLLNSKVKGVTPARVSQLVSAAAGIVAARGDTISVVQMPFSALPKTTPIVGASSASSLYSLIKTALLVLGVILAMFFVIRSSKKEVRAEIDIPAYSDYYDEIPEAQVRQLPPAEAPMISTEIVSFIESQPEDVAKLLRVWMTSAVKAG</sequence>
<protein>
    <recommendedName>
        <fullName evidence="9">Flagellar M-ring protein</fullName>
    </recommendedName>
</protein>
<dbReference type="InterPro" id="IPR000067">
    <property type="entry name" value="FlgMring_FliF"/>
</dbReference>
<dbReference type="PANTHER" id="PTHR30046:SF0">
    <property type="entry name" value="FLAGELLAR M-RING PROTEIN"/>
    <property type="match status" value="1"/>
</dbReference>
<evidence type="ECO:0000256" key="8">
    <source>
        <dbReference type="ARBA" id="ARBA00023143"/>
    </source>
</evidence>
<comment type="function">
    <text evidence="9">The M ring may be actively involved in energy transduction.</text>
</comment>
<accession>A0A0D8HF20</accession>
<reference evidence="13 14" key="1">
    <citation type="submission" date="2015-01" db="EMBL/GenBank/DDBJ databases">
        <title>Draft genome of the acidophilic iron oxidizer Acidithrix ferrooxidans strain Py-F3.</title>
        <authorList>
            <person name="Poehlein A."/>
            <person name="Eisen S."/>
            <person name="Schloemann M."/>
            <person name="Johnson B.D."/>
            <person name="Daniel R."/>
            <person name="Muehling M."/>
        </authorList>
    </citation>
    <scope>NUCLEOTIDE SEQUENCE [LARGE SCALE GENOMIC DNA]</scope>
    <source>
        <strain evidence="13 14">Py-F3</strain>
    </source>
</reference>
<keyword evidence="4" id="KW-1003">Cell membrane</keyword>
<gene>
    <name evidence="13" type="primary">fliF</name>
    <name evidence="13" type="ORF">AXFE_26280</name>
</gene>
<comment type="similarity">
    <text evidence="3 9">Belongs to the FliF family.</text>
</comment>
<dbReference type="Pfam" id="PF08345">
    <property type="entry name" value="YscJ_FliF_C"/>
    <property type="match status" value="1"/>
</dbReference>
<dbReference type="PRINTS" id="PR01009">
    <property type="entry name" value="FLGMRINGFLIF"/>
</dbReference>
<evidence type="ECO:0000259" key="12">
    <source>
        <dbReference type="Pfam" id="PF08345"/>
    </source>
</evidence>
<dbReference type="AlphaFoldDB" id="A0A0D8HF20"/>
<feature type="domain" description="Flagellar M-ring C-terminal" evidence="12">
    <location>
        <begin position="253"/>
        <end position="402"/>
    </location>
</feature>
<evidence type="ECO:0000256" key="6">
    <source>
        <dbReference type="ARBA" id="ARBA00022989"/>
    </source>
</evidence>
<evidence type="ECO:0000313" key="13">
    <source>
        <dbReference type="EMBL" id="KJF16565.1"/>
    </source>
</evidence>
<dbReference type="RefSeq" id="WP_052606326.1">
    <property type="nucleotide sequence ID" value="NZ_JXYS01000080.1"/>
</dbReference>
<dbReference type="OrthoDB" id="9807026at2"/>
<feature type="transmembrane region" description="Helical" evidence="10">
    <location>
        <begin position="27"/>
        <end position="46"/>
    </location>
</feature>
<dbReference type="InterPro" id="IPR006182">
    <property type="entry name" value="FliF_N_dom"/>
</dbReference>
<keyword evidence="13" id="KW-0969">Cilium</keyword>
<dbReference type="STRING" id="1280514.AXFE_26280"/>
<keyword evidence="13" id="KW-0966">Cell projection</keyword>
<evidence type="ECO:0000256" key="3">
    <source>
        <dbReference type="ARBA" id="ARBA00007971"/>
    </source>
</evidence>
<dbReference type="GO" id="GO:0009431">
    <property type="term" value="C:bacterial-type flagellum basal body, MS ring"/>
    <property type="evidence" value="ECO:0007669"/>
    <property type="project" value="InterPro"/>
</dbReference>
<evidence type="ECO:0000256" key="10">
    <source>
        <dbReference type="SAM" id="Phobius"/>
    </source>
</evidence>
<evidence type="ECO:0000256" key="5">
    <source>
        <dbReference type="ARBA" id="ARBA00022692"/>
    </source>
</evidence>
<comment type="subcellular location">
    <subcellularLocation>
        <location evidence="1 9">Bacterial flagellum basal body</location>
    </subcellularLocation>
    <subcellularLocation>
        <location evidence="2">Cell membrane</location>
        <topology evidence="2">Multi-pass membrane protein</topology>
    </subcellularLocation>
</comment>
<dbReference type="Proteomes" id="UP000032360">
    <property type="component" value="Unassembled WGS sequence"/>
</dbReference>
<dbReference type="InterPro" id="IPR013556">
    <property type="entry name" value="Flag_M-ring_C"/>
</dbReference>
<dbReference type="GO" id="GO:0005886">
    <property type="term" value="C:plasma membrane"/>
    <property type="evidence" value="ECO:0007669"/>
    <property type="project" value="UniProtKB-SubCell"/>
</dbReference>
<dbReference type="PATRIC" id="fig|1280514.3.peg.3442"/>
<keyword evidence="8 9" id="KW-0975">Bacterial flagellum</keyword>